<proteinExistence type="predicted"/>
<evidence type="ECO:0000259" key="2">
    <source>
        <dbReference type="Pfam" id="PF13739"/>
    </source>
</evidence>
<dbReference type="InterPro" id="IPR025303">
    <property type="entry name" value="PdaC"/>
</dbReference>
<dbReference type="EMBL" id="CP118101">
    <property type="protein sequence ID" value="WDH80424.1"/>
    <property type="molecule type" value="Genomic_DNA"/>
</dbReference>
<dbReference type="Proteomes" id="UP001220962">
    <property type="component" value="Chromosome"/>
</dbReference>
<gene>
    <name evidence="3" type="ORF">PUW23_12675</name>
    <name evidence="4" type="ORF">PUW25_12340</name>
</gene>
<dbReference type="InterPro" id="IPR037126">
    <property type="entry name" value="PdaC/RsiV-like_sf"/>
</dbReference>
<feature type="domain" description="DUF3298" evidence="1">
    <location>
        <begin position="293"/>
        <end position="355"/>
    </location>
</feature>
<name>A0AAX3MU64_9BACL</name>
<evidence type="ECO:0000313" key="5">
    <source>
        <dbReference type="Proteomes" id="UP001220962"/>
    </source>
</evidence>
<dbReference type="EMBL" id="CP118108">
    <property type="protein sequence ID" value="WDI04688.1"/>
    <property type="molecule type" value="Genomic_DNA"/>
</dbReference>
<sequence length="370" mass="40783">MNKKSMKWSAAILSAGLLAGNASFFSGQSEAVVAAATSVQASDVVMKYNGKTLSAPGKLVNGSTMIPISVLRDDLGLKLSYEAGKGVKTYTVGSGVTQMKLEVTEYGINTRINDRYIGDNNTSYEAYEAKNINGKLYVPYRVLKEYLGFQGSYNSSSKTLTLKKQQQNKVTITSETISDSNNNATMDIRYPKLSGLANAEAQEAINKTFKDKAEAFAAEAKKKAKDRDAEFEQPYEFHGTFLVTFNRDGVLSIATDLYEYVGGAHGMTYREGFTFSLKDGKQLTLDDLLHSSDAAKKKLDQMLQKETNADNFNFGFNGLKEDPDFYVSENGLTVFFQIYEITSYAMGFPTYTFSFADLLPKGTDPFADAR</sequence>
<evidence type="ECO:0000259" key="1">
    <source>
        <dbReference type="Pfam" id="PF11738"/>
    </source>
</evidence>
<dbReference type="InterPro" id="IPR021729">
    <property type="entry name" value="DUF3298"/>
</dbReference>
<evidence type="ECO:0000313" key="4">
    <source>
        <dbReference type="EMBL" id="WDI04688.1"/>
    </source>
</evidence>
<dbReference type="Gene3D" id="3.90.640.20">
    <property type="entry name" value="Heat-shock cognate protein, ATPase"/>
    <property type="match status" value="1"/>
</dbReference>
<evidence type="ECO:0000313" key="6">
    <source>
        <dbReference type="Proteomes" id="UP001221519"/>
    </source>
</evidence>
<dbReference type="RefSeq" id="WP_274337097.1">
    <property type="nucleotide sequence ID" value="NZ_CP118101.1"/>
</dbReference>
<dbReference type="Gene3D" id="3.30.565.40">
    <property type="entry name" value="Fervidobacterium nodosum Rt17-B1 like"/>
    <property type="match status" value="1"/>
</dbReference>
<organism evidence="3 5">
    <name type="scientific">Paenibacillus urinalis</name>
    <dbReference type="NCBI Taxonomy" id="521520"/>
    <lineage>
        <taxon>Bacteria</taxon>
        <taxon>Bacillati</taxon>
        <taxon>Bacillota</taxon>
        <taxon>Bacilli</taxon>
        <taxon>Bacillales</taxon>
        <taxon>Paenibacillaceae</taxon>
        <taxon>Paenibacillus</taxon>
    </lineage>
</organism>
<accession>A0AAX3MU64</accession>
<protein>
    <submittedName>
        <fullName evidence="3">DUF4163 domain-containing protein</fullName>
    </submittedName>
</protein>
<keyword evidence="6" id="KW-1185">Reference proteome</keyword>
<dbReference type="Proteomes" id="UP001221519">
    <property type="component" value="Chromosome"/>
</dbReference>
<dbReference type="Pfam" id="PF11738">
    <property type="entry name" value="DUF3298"/>
    <property type="match status" value="1"/>
</dbReference>
<dbReference type="AlphaFoldDB" id="A0AAX3MU64"/>
<reference evidence="3 6" key="1">
    <citation type="submission" date="2023-02" db="EMBL/GenBank/DDBJ databases">
        <title>Pathogen: clinical or host-associated sample.</title>
        <authorList>
            <person name="Hergert J."/>
            <person name="Casey R."/>
            <person name="Wagner J."/>
            <person name="Young E.L."/>
            <person name="Oakeson K.F."/>
        </authorList>
    </citation>
    <scope>NUCLEOTIDE SEQUENCE</scope>
    <source>
        <strain evidence="4 6">2022CK-00829</strain>
        <strain evidence="3">2022CK-00830</strain>
    </source>
</reference>
<feature type="domain" description="Deacetylase PdaC" evidence="2">
    <location>
        <begin position="179"/>
        <end position="268"/>
    </location>
</feature>
<evidence type="ECO:0000313" key="3">
    <source>
        <dbReference type="EMBL" id="WDH80424.1"/>
    </source>
</evidence>
<dbReference type="Pfam" id="PF13739">
    <property type="entry name" value="PdaC"/>
    <property type="match status" value="1"/>
</dbReference>